<evidence type="ECO:0000313" key="2">
    <source>
        <dbReference type="Proteomes" id="UP000636709"/>
    </source>
</evidence>
<dbReference type="OrthoDB" id="678620at2759"/>
<dbReference type="Proteomes" id="UP000636709">
    <property type="component" value="Unassembled WGS sequence"/>
</dbReference>
<dbReference type="PANTHER" id="PTHR34709:SF68">
    <property type="entry name" value="OS07G0550432 PROTEIN"/>
    <property type="match status" value="1"/>
</dbReference>
<dbReference type="InterPro" id="IPR055312">
    <property type="entry name" value="FBL15-like"/>
</dbReference>
<accession>A0A835ASG4</accession>
<comment type="caution">
    <text evidence="1">The sequence shown here is derived from an EMBL/GenBank/DDBJ whole genome shotgun (WGS) entry which is preliminary data.</text>
</comment>
<dbReference type="PANTHER" id="PTHR34709">
    <property type="entry name" value="OS10G0396666 PROTEIN"/>
    <property type="match status" value="1"/>
</dbReference>
<evidence type="ECO:0000313" key="1">
    <source>
        <dbReference type="EMBL" id="KAF8673571.1"/>
    </source>
</evidence>
<keyword evidence="2" id="KW-1185">Reference proteome</keyword>
<dbReference type="AlphaFoldDB" id="A0A835ASG4"/>
<reference evidence="1" key="1">
    <citation type="submission" date="2020-07" db="EMBL/GenBank/DDBJ databases">
        <title>Genome sequence and genetic diversity analysis of an under-domesticated orphan crop, white fonio (Digitaria exilis).</title>
        <authorList>
            <person name="Bennetzen J.L."/>
            <person name="Chen S."/>
            <person name="Ma X."/>
            <person name="Wang X."/>
            <person name="Yssel A.E.J."/>
            <person name="Chaluvadi S.R."/>
            <person name="Johnson M."/>
            <person name="Gangashetty P."/>
            <person name="Hamidou F."/>
            <person name="Sanogo M.D."/>
            <person name="Zwaenepoel A."/>
            <person name="Wallace J."/>
            <person name="Van De Peer Y."/>
            <person name="Van Deynze A."/>
        </authorList>
    </citation>
    <scope>NUCLEOTIDE SEQUENCE</scope>
    <source>
        <tissue evidence="1">Leaves</tissue>
    </source>
</reference>
<sequence>MLMGATAGGEVTSLMSTRCPYLRSLRLCLTVVDGDDVSIRSGSLHSLSLRLLGTRRLEVVAPILDNLYLCNTIDDEVCVSAPKLAELAWRGAAYYPYHLHRFDGVGRCLRLLDIDIGAGSVVASLLRKFDEAHGLKLAISMPREITAYESFLNETNKMPKCKILTVSLSWNQHGSAPVVLHILRSCSSVKRVSIQLYDYSGCSSVISNLFLPF</sequence>
<gene>
    <name evidence="1" type="ORF">HU200_048657</name>
</gene>
<organism evidence="1 2">
    <name type="scientific">Digitaria exilis</name>
    <dbReference type="NCBI Taxonomy" id="1010633"/>
    <lineage>
        <taxon>Eukaryota</taxon>
        <taxon>Viridiplantae</taxon>
        <taxon>Streptophyta</taxon>
        <taxon>Embryophyta</taxon>
        <taxon>Tracheophyta</taxon>
        <taxon>Spermatophyta</taxon>
        <taxon>Magnoliopsida</taxon>
        <taxon>Liliopsida</taxon>
        <taxon>Poales</taxon>
        <taxon>Poaceae</taxon>
        <taxon>PACMAD clade</taxon>
        <taxon>Panicoideae</taxon>
        <taxon>Panicodae</taxon>
        <taxon>Paniceae</taxon>
        <taxon>Anthephorinae</taxon>
        <taxon>Digitaria</taxon>
    </lineage>
</organism>
<proteinExistence type="predicted"/>
<name>A0A835ASG4_9POAL</name>
<dbReference type="EMBL" id="JACEFO010002205">
    <property type="protein sequence ID" value="KAF8673571.1"/>
    <property type="molecule type" value="Genomic_DNA"/>
</dbReference>
<protein>
    <submittedName>
        <fullName evidence="1">Uncharacterized protein</fullName>
    </submittedName>
</protein>